<dbReference type="InParanoid" id="A0LNV0"/>
<proteinExistence type="predicted"/>
<dbReference type="GO" id="GO:0016787">
    <property type="term" value="F:hydrolase activity"/>
    <property type="evidence" value="ECO:0007669"/>
    <property type="project" value="UniProtKB-KW"/>
</dbReference>
<dbReference type="RefSeq" id="WP_011700227.1">
    <property type="nucleotide sequence ID" value="NC_008554.1"/>
</dbReference>
<dbReference type="HOGENOM" id="CLU_068979_5_1_7"/>
<dbReference type="EMBL" id="CP000478">
    <property type="protein sequence ID" value="ABK19102.1"/>
    <property type="molecule type" value="Genomic_DNA"/>
</dbReference>
<dbReference type="FunCoup" id="A0LNV0">
    <property type="interactions" value="363"/>
</dbReference>
<evidence type="ECO:0000256" key="1">
    <source>
        <dbReference type="ARBA" id="ARBA00022801"/>
    </source>
</evidence>
<dbReference type="PANTHER" id="PTHR43540:SF1">
    <property type="entry name" value="ISOCHORISMATASE HYDROLASE"/>
    <property type="match status" value="1"/>
</dbReference>
<feature type="domain" description="Isochorismatase-like" evidence="2">
    <location>
        <begin position="4"/>
        <end position="145"/>
    </location>
</feature>
<gene>
    <name evidence="3" type="ordered locus">Sfum_3430</name>
</gene>
<dbReference type="SUPFAM" id="SSF52499">
    <property type="entry name" value="Isochorismatase-like hydrolases"/>
    <property type="match status" value="1"/>
</dbReference>
<dbReference type="CDD" id="cd01014">
    <property type="entry name" value="nicotinamidase_related"/>
    <property type="match status" value="1"/>
</dbReference>
<protein>
    <submittedName>
        <fullName evidence="3">Isochorismatase hydrolase</fullName>
    </submittedName>
</protein>
<organism evidence="3 4">
    <name type="scientific">Syntrophobacter fumaroxidans (strain DSM 10017 / MPOB)</name>
    <dbReference type="NCBI Taxonomy" id="335543"/>
    <lineage>
        <taxon>Bacteria</taxon>
        <taxon>Pseudomonadati</taxon>
        <taxon>Thermodesulfobacteriota</taxon>
        <taxon>Syntrophobacteria</taxon>
        <taxon>Syntrophobacterales</taxon>
        <taxon>Syntrophobacteraceae</taxon>
        <taxon>Syntrophobacter</taxon>
    </lineage>
</organism>
<evidence type="ECO:0000313" key="4">
    <source>
        <dbReference type="Proteomes" id="UP000001784"/>
    </source>
</evidence>
<keyword evidence="4" id="KW-1185">Reference proteome</keyword>
<keyword evidence="1 3" id="KW-0378">Hydrolase</keyword>
<dbReference type="STRING" id="335543.Sfum_3430"/>
<dbReference type="Pfam" id="PF00857">
    <property type="entry name" value="Isochorismatase"/>
    <property type="match status" value="1"/>
</dbReference>
<dbReference type="InterPro" id="IPR036380">
    <property type="entry name" value="Isochorismatase-like_sf"/>
</dbReference>
<dbReference type="Gene3D" id="3.40.50.850">
    <property type="entry name" value="Isochorismatase-like"/>
    <property type="match status" value="1"/>
</dbReference>
<accession>A0LNV0</accession>
<name>A0LNV0_SYNFM</name>
<dbReference type="KEGG" id="sfu:Sfum_3430"/>
<reference evidence="3 4" key="1">
    <citation type="submission" date="2006-10" db="EMBL/GenBank/DDBJ databases">
        <title>Complete sequence of Syntrophobacter fumaroxidans MPOB.</title>
        <authorList>
            <consortium name="US DOE Joint Genome Institute"/>
            <person name="Copeland A."/>
            <person name="Lucas S."/>
            <person name="Lapidus A."/>
            <person name="Barry K."/>
            <person name="Detter J.C."/>
            <person name="Glavina del Rio T."/>
            <person name="Hammon N."/>
            <person name="Israni S."/>
            <person name="Pitluck S."/>
            <person name="Goltsman E.G."/>
            <person name="Martinez M."/>
            <person name="Schmutz J."/>
            <person name="Larimer F."/>
            <person name="Land M."/>
            <person name="Hauser L."/>
            <person name="Kyrpides N."/>
            <person name="Kim E."/>
            <person name="Boone D.R."/>
            <person name="Brockman F."/>
            <person name="Culley D."/>
            <person name="Ferry J."/>
            <person name="Gunsalus R."/>
            <person name="McInerney M.J."/>
            <person name="Morrison M."/>
            <person name="Plugge C."/>
            <person name="Rohlin L."/>
            <person name="Scholten J."/>
            <person name="Sieber J."/>
            <person name="Stams A.J.M."/>
            <person name="Worm P."/>
            <person name="Henstra A.M."/>
            <person name="Richardson P."/>
        </authorList>
    </citation>
    <scope>NUCLEOTIDE SEQUENCE [LARGE SCALE GENOMIC DNA]</scope>
    <source>
        <strain evidence="4">DSM 10017 / MPOB</strain>
    </source>
</reference>
<evidence type="ECO:0000259" key="2">
    <source>
        <dbReference type="Pfam" id="PF00857"/>
    </source>
</evidence>
<dbReference type="OrthoDB" id="9791276at2"/>
<dbReference type="AlphaFoldDB" id="A0LNV0"/>
<dbReference type="InterPro" id="IPR000868">
    <property type="entry name" value="Isochorismatase-like_dom"/>
</dbReference>
<dbReference type="InterPro" id="IPR050272">
    <property type="entry name" value="Isochorismatase-like_hydrls"/>
</dbReference>
<evidence type="ECO:0000313" key="3">
    <source>
        <dbReference type="EMBL" id="ABK19102.1"/>
    </source>
</evidence>
<dbReference type="PANTHER" id="PTHR43540">
    <property type="entry name" value="PEROXYUREIDOACRYLATE/UREIDOACRYLATE AMIDOHYDROLASE-RELATED"/>
    <property type="match status" value="1"/>
</dbReference>
<sequence length="184" mass="20165">MNPALILIDIQNDYFPGGKMEVEGSVEAGLAARDVLSLFRRRRLPLVHIRHFSVRPGASFFLPETKGVEIHETVEPLAGETVFPKNFPNAFRNTPLLEHLKGLEIDHVVVVGMMTHMCVDATTRAAFDHGFGCTVVHDACAARALTFGDELIPAVHVHKAFLAALGSVYARVVGAADLLRDFPR</sequence>
<dbReference type="eggNOG" id="COG1335">
    <property type="taxonomic scope" value="Bacteria"/>
</dbReference>
<dbReference type="Proteomes" id="UP000001784">
    <property type="component" value="Chromosome"/>
</dbReference>